<organism evidence="2 3">
    <name type="scientific">Paenimyroides aestuarii</name>
    <dbReference type="NCBI Taxonomy" id="2968490"/>
    <lineage>
        <taxon>Bacteria</taxon>
        <taxon>Pseudomonadati</taxon>
        <taxon>Bacteroidota</taxon>
        <taxon>Flavobacteriia</taxon>
        <taxon>Flavobacteriales</taxon>
        <taxon>Flavobacteriaceae</taxon>
        <taxon>Paenimyroides</taxon>
    </lineage>
</organism>
<evidence type="ECO:0000313" key="2">
    <source>
        <dbReference type="EMBL" id="UUV21262.1"/>
    </source>
</evidence>
<dbReference type="PANTHER" id="PTHR42990:SF1">
    <property type="entry name" value="AAA+ ATPASE DOMAIN-CONTAINING PROTEIN"/>
    <property type="match status" value="1"/>
</dbReference>
<dbReference type="InterPro" id="IPR027417">
    <property type="entry name" value="P-loop_NTPase"/>
</dbReference>
<protein>
    <submittedName>
        <fullName evidence="2">AAA family ATPase</fullName>
    </submittedName>
</protein>
<gene>
    <name evidence="2" type="ORF">NPX36_13180</name>
</gene>
<feature type="domain" description="AAA" evidence="1">
    <location>
        <begin position="31"/>
        <end position="154"/>
    </location>
</feature>
<dbReference type="PANTHER" id="PTHR42990">
    <property type="entry name" value="ATPASE"/>
    <property type="match status" value="1"/>
</dbReference>
<reference evidence="2 3" key="1">
    <citation type="submission" date="2022-08" db="EMBL/GenBank/DDBJ databases">
        <title>Myroides zhujiangensis sp. nov., a novel bacterium isolated from sediment in the Pearl River Estuary.</title>
        <authorList>
            <person name="Cui L."/>
        </authorList>
    </citation>
    <scope>NUCLEOTIDE SEQUENCE [LARGE SCALE GENOMIC DNA]</scope>
    <source>
        <strain evidence="2 3">SCSIO 72103</strain>
    </source>
</reference>
<keyword evidence="3" id="KW-1185">Reference proteome</keyword>
<dbReference type="RefSeq" id="WP_257499188.1">
    <property type="nucleotide sequence ID" value="NZ_CP102382.1"/>
</dbReference>
<proteinExistence type="predicted"/>
<dbReference type="Pfam" id="PF13173">
    <property type="entry name" value="AAA_14"/>
    <property type="match status" value="1"/>
</dbReference>
<dbReference type="InterPro" id="IPR041682">
    <property type="entry name" value="AAA_14"/>
</dbReference>
<dbReference type="EMBL" id="CP102382">
    <property type="protein sequence ID" value="UUV21262.1"/>
    <property type="molecule type" value="Genomic_DNA"/>
</dbReference>
<dbReference type="SUPFAM" id="SSF52540">
    <property type="entry name" value="P-loop containing nucleoside triphosphate hydrolases"/>
    <property type="match status" value="1"/>
</dbReference>
<sequence>MEALFQSYTRLLNSVETKHYRYLYHQIDWSNRLIGIKGARGTGKTTLLLQHIVENFSDKSKALYVSLDNIWFAQNTLLDLVDYFQAHGGTHLFLDEVHRYPNWSVELKNIYDSYPDLYVVFTGSSILEIYRSNADLSRRAVTYHLQGLSFREFLNFENNLNLKPFALEDILQNHQNIAGEIIAKIKVLPEFKKYLEYGYYPFYKEGIKVYPLRLQNVVNTILENDLPAVENIEYVTVHKIKKMLMIVASLVPFSPNVAKLSAEIETNRANAVRYLDYLQKAGLTINLMSSKKGMSLMNKPDKMYLDNTNLQYALAISGVNEGNLRETFFANQMNGLHQMSASKQGDFLVNDKYLFEVGGAGKSFKQIKNIKNSFIVVDKTETGFGNKIPLWLFGLMY</sequence>
<evidence type="ECO:0000259" key="1">
    <source>
        <dbReference type="Pfam" id="PF13173"/>
    </source>
</evidence>
<accession>A0ABY5NRR9</accession>
<name>A0ABY5NRR9_9FLAO</name>
<dbReference type="Proteomes" id="UP001317001">
    <property type="component" value="Chromosome"/>
</dbReference>
<evidence type="ECO:0000313" key="3">
    <source>
        <dbReference type="Proteomes" id="UP001317001"/>
    </source>
</evidence>